<dbReference type="Gene3D" id="3.30.200.20">
    <property type="entry name" value="Phosphorylase Kinase, domain 1"/>
    <property type="match status" value="1"/>
</dbReference>
<dbReference type="PROSITE" id="PS50011">
    <property type="entry name" value="PROTEIN_KINASE_DOM"/>
    <property type="match status" value="1"/>
</dbReference>
<dbReference type="SMART" id="SM00220">
    <property type="entry name" value="S_TKc"/>
    <property type="match status" value="1"/>
</dbReference>
<evidence type="ECO:0000313" key="5">
    <source>
        <dbReference type="EMBL" id="KAJ8906254.1"/>
    </source>
</evidence>
<sequence length="795" mass="86409">MWRKESSGAGDSDKAPLRKTYPQAASGYDLKEQIGKGSAATVFKAWCEQEHEEVAIKVIDLEWFQASLDDIWKEIQVMSLSSHPNVVPYSTSFVDGTDLWVVMPLLTGGSVQSLLNGLFPGGMPEPLAQYLLFETVKALDYFHKHGQIHRDVKAANILLTSQGQVMLSDYGVMGWMVEGGVERKAAQTVVGTPHWMAPEVLEQRHGYNYKADIWSLGITALELAQGHPPYMNYPPVKILLMTLNEPPPQLTGQPSFEYSKAFKEMLQLCLQKDPKRRASTSDLLQHRFFRNVKKPDDLPELLSRLPPLGSRAGSQAMLYRLLRKGKRVGSRGASESQSKGSNSLVWDFDSGDEAESVRFDENKESLNGIESTATKSSTDTLNKPPTPAPIPPSSPLTTPKPPSRVGSAPVTSSPATSWPKRVEEKAGDGVQSKSGAISSTSPDASTVPVDTTKFRKSRFTISEVELNKSSRGETQDAEEQLRANASEPLLDGTDGERNSSRRPRIEVKEVLKDDLSIASTAGSGLVGENLSTHSGGNFGPPTPMPVRSLASQDNLTLNNLPKFDGDTETSRHIPRKPSRFEVTAIGAPKEGLPSREKSQETVVEPATVKGDGSDALVPAPPAQGEKDPAKMSRKQSRFEIMTPVEGKDSTKEAAKETVARPKETAPVKEGADGLARRPSRFQITDSGDDAKGRAARLLAEGETYVPTGSPAALKSTTPSPANQTPKARFEAGSKPTQETSPALGTAPQRKGRFEVLSTKQNPLEMLKSVMEQVELLLKENESLKKELAALKRDAS</sequence>
<gene>
    <name evidence="5" type="ORF">NDN08_002747</name>
</gene>
<comment type="similarity">
    <text evidence="1">Belongs to the protein kinase superfamily. STE Ser/Thr protein kinase family. STE20 subfamily.</text>
</comment>
<dbReference type="PANTHER" id="PTHR48014:SF21">
    <property type="entry name" value="SERINE_THREONINE-PROTEIN KINASE FRAY2"/>
    <property type="match status" value="1"/>
</dbReference>
<name>A0AAV8UUP9_9RHOD</name>
<dbReference type="GO" id="GO:0043539">
    <property type="term" value="F:protein serine/threonine kinase activator activity"/>
    <property type="evidence" value="ECO:0007669"/>
    <property type="project" value="InterPro"/>
</dbReference>
<feature type="coiled-coil region" evidence="2">
    <location>
        <begin position="766"/>
        <end position="793"/>
    </location>
</feature>
<proteinExistence type="inferred from homology"/>
<feature type="compositionally biased region" description="Pro residues" evidence="3">
    <location>
        <begin position="384"/>
        <end position="402"/>
    </location>
</feature>
<dbReference type="PANTHER" id="PTHR48014">
    <property type="entry name" value="SERINE/THREONINE-PROTEIN KINASE FRAY2"/>
    <property type="match status" value="1"/>
</dbReference>
<evidence type="ECO:0000259" key="4">
    <source>
        <dbReference type="PROSITE" id="PS50011"/>
    </source>
</evidence>
<feature type="region of interest" description="Disordered" evidence="3">
    <location>
        <begin position="462"/>
        <end position="756"/>
    </location>
</feature>
<feature type="domain" description="Protein kinase" evidence="4">
    <location>
        <begin position="28"/>
        <end position="289"/>
    </location>
</feature>
<evidence type="ECO:0000256" key="2">
    <source>
        <dbReference type="SAM" id="Coils"/>
    </source>
</evidence>
<dbReference type="InterPro" id="IPR011009">
    <property type="entry name" value="Kinase-like_dom_sf"/>
</dbReference>
<feature type="compositionally biased region" description="Basic and acidic residues" evidence="3">
    <location>
        <begin position="494"/>
        <end position="515"/>
    </location>
</feature>
<feature type="compositionally biased region" description="Polar residues" evidence="3">
    <location>
        <begin position="714"/>
        <end position="725"/>
    </location>
</feature>
<dbReference type="Gene3D" id="1.10.510.10">
    <property type="entry name" value="Transferase(Phosphotransferase) domain 1"/>
    <property type="match status" value="1"/>
</dbReference>
<feature type="compositionally biased region" description="Basic and acidic residues" evidence="3">
    <location>
        <begin position="645"/>
        <end position="675"/>
    </location>
</feature>
<feature type="compositionally biased region" description="Polar residues" evidence="3">
    <location>
        <begin position="549"/>
        <end position="559"/>
    </location>
</feature>
<organism evidence="5 6">
    <name type="scientific">Rhodosorus marinus</name>
    <dbReference type="NCBI Taxonomy" id="101924"/>
    <lineage>
        <taxon>Eukaryota</taxon>
        <taxon>Rhodophyta</taxon>
        <taxon>Stylonematophyceae</taxon>
        <taxon>Stylonematales</taxon>
        <taxon>Stylonemataceae</taxon>
        <taxon>Rhodosorus</taxon>
    </lineage>
</organism>
<feature type="compositionally biased region" description="Basic and acidic residues" evidence="3">
    <location>
        <begin position="465"/>
        <end position="474"/>
    </location>
</feature>
<feature type="compositionally biased region" description="Polar residues" evidence="3">
    <location>
        <begin position="431"/>
        <end position="444"/>
    </location>
</feature>
<keyword evidence="6" id="KW-1185">Reference proteome</keyword>
<dbReference type="SUPFAM" id="SSF56112">
    <property type="entry name" value="Protein kinase-like (PK-like)"/>
    <property type="match status" value="1"/>
</dbReference>
<dbReference type="InterPro" id="IPR000719">
    <property type="entry name" value="Prot_kinase_dom"/>
</dbReference>
<feature type="compositionally biased region" description="Polar residues" evidence="3">
    <location>
        <begin position="368"/>
        <end position="383"/>
    </location>
</feature>
<reference evidence="5 6" key="1">
    <citation type="journal article" date="2023" name="Nat. Commun.">
        <title>Origin of minicircular mitochondrial genomes in red algae.</title>
        <authorList>
            <person name="Lee Y."/>
            <person name="Cho C.H."/>
            <person name="Lee Y.M."/>
            <person name="Park S.I."/>
            <person name="Yang J.H."/>
            <person name="West J.A."/>
            <person name="Bhattacharya D."/>
            <person name="Yoon H.S."/>
        </authorList>
    </citation>
    <scope>NUCLEOTIDE SEQUENCE [LARGE SCALE GENOMIC DNA]</scope>
    <source>
        <strain evidence="5 6">CCMP1338</strain>
        <tissue evidence="5">Whole cell</tissue>
    </source>
</reference>
<dbReference type="AlphaFoldDB" id="A0AAV8UUP9"/>
<protein>
    <recommendedName>
        <fullName evidence="4">Protein kinase domain-containing protein</fullName>
    </recommendedName>
</protein>
<dbReference type="Proteomes" id="UP001157974">
    <property type="component" value="Unassembled WGS sequence"/>
</dbReference>
<comment type="caution">
    <text evidence="5">The sequence shown here is derived from an EMBL/GenBank/DDBJ whole genome shotgun (WGS) entry which is preliminary data.</text>
</comment>
<keyword evidence="2" id="KW-0175">Coiled coil</keyword>
<evidence type="ECO:0000313" key="6">
    <source>
        <dbReference type="Proteomes" id="UP001157974"/>
    </source>
</evidence>
<evidence type="ECO:0000256" key="3">
    <source>
        <dbReference type="SAM" id="MobiDB-lite"/>
    </source>
</evidence>
<dbReference type="Pfam" id="PF00069">
    <property type="entry name" value="Pkinase"/>
    <property type="match status" value="1"/>
</dbReference>
<dbReference type="GO" id="GO:0004672">
    <property type="term" value="F:protein kinase activity"/>
    <property type="evidence" value="ECO:0007669"/>
    <property type="project" value="InterPro"/>
</dbReference>
<evidence type="ECO:0000256" key="1">
    <source>
        <dbReference type="ARBA" id="ARBA00008874"/>
    </source>
</evidence>
<feature type="region of interest" description="Disordered" evidence="3">
    <location>
        <begin position="358"/>
        <end position="449"/>
    </location>
</feature>
<dbReference type="GO" id="GO:0005524">
    <property type="term" value="F:ATP binding"/>
    <property type="evidence" value="ECO:0007669"/>
    <property type="project" value="InterPro"/>
</dbReference>
<accession>A0AAV8UUP9</accession>
<dbReference type="EMBL" id="JAMWBK010000004">
    <property type="protein sequence ID" value="KAJ8906254.1"/>
    <property type="molecule type" value="Genomic_DNA"/>
</dbReference>
<dbReference type="InterPro" id="IPR047173">
    <property type="entry name" value="STRAD_A/B-like"/>
</dbReference>